<gene>
    <name evidence="1" type="ORF">HETIRDRAFT_422196</name>
</gene>
<organism evidence="1 2">
    <name type="scientific">Heterobasidion irregulare (strain TC 32-1)</name>
    <dbReference type="NCBI Taxonomy" id="747525"/>
    <lineage>
        <taxon>Eukaryota</taxon>
        <taxon>Fungi</taxon>
        <taxon>Dikarya</taxon>
        <taxon>Basidiomycota</taxon>
        <taxon>Agaricomycotina</taxon>
        <taxon>Agaricomycetes</taxon>
        <taxon>Russulales</taxon>
        <taxon>Bondarzewiaceae</taxon>
        <taxon>Heterobasidion</taxon>
        <taxon>Heterobasidion annosum species complex</taxon>
    </lineage>
</organism>
<dbReference type="PANTHER" id="PTHR42057">
    <property type="entry name" value="F-BOX DOMAIN PROTEIN (AFU_ORTHOLOGUE AFUA_4G00200)"/>
    <property type="match status" value="1"/>
</dbReference>
<dbReference type="InParanoid" id="W4JTQ1"/>
<dbReference type="AlphaFoldDB" id="W4JTQ1"/>
<dbReference type="EMBL" id="KI925464">
    <property type="protein sequence ID" value="ETW76819.1"/>
    <property type="molecule type" value="Genomic_DNA"/>
</dbReference>
<proteinExistence type="predicted"/>
<sequence>MNLLPAELLQAVINEISSPGDILNVRLVNKTLCVLATPRAFQRAPVKNTMRSAQGFHALLSSQKIARHITEVAFRDVRESARETGVRELGPSKLKPDGERAIRDTLASAFSKLHELPKLETLTITFSPHVRSSLSSTFLERPLSSLTQMAILRAFTSLAHPLSLKSLTIDNLIASHSDIHDHPAFIATFNKLAYLRITILSDIGTYVGTLYQETLSNFWSTTMQRRILAPSSASYLTCLSLHSDHEFGILPQFTFSELYYPLLDTLSVRGAFFANSVGIEDFIVRHRGTLRSLELRFCKIYCDDDVPDRFWSQVWNRFAKELDRLTVFKAEEEMDMVEMPGYMIRYAYFDAGVGYIPIFNIVPADDVALVTLKVVVASRSNTYRQPAMFG</sequence>
<protein>
    <recommendedName>
        <fullName evidence="3">F-box domain-containing protein</fullName>
    </recommendedName>
</protein>
<dbReference type="eggNOG" id="ENOG502S8UP">
    <property type="taxonomic scope" value="Eukaryota"/>
</dbReference>
<dbReference type="RefSeq" id="XP_009551688.1">
    <property type="nucleotide sequence ID" value="XM_009553393.1"/>
</dbReference>
<reference evidence="1 2" key="1">
    <citation type="journal article" date="2012" name="New Phytol.">
        <title>Insight into trade-off between wood decay and parasitism from the genome of a fungal forest pathogen.</title>
        <authorList>
            <person name="Olson A."/>
            <person name="Aerts A."/>
            <person name="Asiegbu F."/>
            <person name="Belbahri L."/>
            <person name="Bouzid O."/>
            <person name="Broberg A."/>
            <person name="Canback B."/>
            <person name="Coutinho P.M."/>
            <person name="Cullen D."/>
            <person name="Dalman K."/>
            <person name="Deflorio G."/>
            <person name="van Diepen L.T."/>
            <person name="Dunand C."/>
            <person name="Duplessis S."/>
            <person name="Durling M."/>
            <person name="Gonthier P."/>
            <person name="Grimwood J."/>
            <person name="Fossdal C.G."/>
            <person name="Hansson D."/>
            <person name="Henrissat B."/>
            <person name="Hietala A."/>
            <person name="Himmelstrand K."/>
            <person name="Hoffmeister D."/>
            <person name="Hogberg N."/>
            <person name="James T.Y."/>
            <person name="Karlsson M."/>
            <person name="Kohler A."/>
            <person name="Kues U."/>
            <person name="Lee Y.H."/>
            <person name="Lin Y.C."/>
            <person name="Lind M."/>
            <person name="Lindquist E."/>
            <person name="Lombard V."/>
            <person name="Lucas S."/>
            <person name="Lunden K."/>
            <person name="Morin E."/>
            <person name="Murat C."/>
            <person name="Park J."/>
            <person name="Raffaello T."/>
            <person name="Rouze P."/>
            <person name="Salamov A."/>
            <person name="Schmutz J."/>
            <person name="Solheim H."/>
            <person name="Stahlberg J."/>
            <person name="Velez H."/>
            <person name="de Vries R.P."/>
            <person name="Wiebenga A."/>
            <person name="Woodward S."/>
            <person name="Yakovlev I."/>
            <person name="Garbelotto M."/>
            <person name="Martin F."/>
            <person name="Grigoriev I.V."/>
            <person name="Stenlid J."/>
        </authorList>
    </citation>
    <scope>NUCLEOTIDE SEQUENCE [LARGE SCALE GENOMIC DNA]</scope>
    <source>
        <strain evidence="1 2">TC 32-1</strain>
    </source>
</reference>
<dbReference type="HOGENOM" id="CLU_052543_2_1_1"/>
<dbReference type="KEGG" id="hir:HETIRDRAFT_422196"/>
<dbReference type="GeneID" id="20673786"/>
<dbReference type="PANTHER" id="PTHR42057:SF2">
    <property type="entry name" value="F-BOX DOMAIN PROTEIN (AFU_ORTHOLOGUE AFUA_4G00200)-RELATED"/>
    <property type="match status" value="1"/>
</dbReference>
<evidence type="ECO:0000313" key="2">
    <source>
        <dbReference type="Proteomes" id="UP000030671"/>
    </source>
</evidence>
<evidence type="ECO:0008006" key="3">
    <source>
        <dbReference type="Google" id="ProtNLM"/>
    </source>
</evidence>
<dbReference type="OrthoDB" id="2858653at2759"/>
<accession>W4JTQ1</accession>
<evidence type="ECO:0000313" key="1">
    <source>
        <dbReference type="EMBL" id="ETW76819.1"/>
    </source>
</evidence>
<name>W4JTQ1_HETIT</name>
<keyword evidence="2" id="KW-1185">Reference proteome</keyword>
<dbReference type="Proteomes" id="UP000030671">
    <property type="component" value="Unassembled WGS sequence"/>
</dbReference>